<evidence type="ECO:0000256" key="2">
    <source>
        <dbReference type="ARBA" id="ARBA00022729"/>
    </source>
</evidence>
<evidence type="ECO:0000313" key="10">
    <source>
        <dbReference type="Proteomes" id="UP000184188"/>
    </source>
</evidence>
<dbReference type="GeneID" id="34615691"/>
<keyword evidence="7" id="KW-0378">Hydrolase</keyword>
<dbReference type="SUPFAM" id="SSF49899">
    <property type="entry name" value="Concanavalin A-like lectins/glucanases"/>
    <property type="match status" value="1"/>
</dbReference>
<feature type="chain" id="PRO_5012566919" description="xyloglucan-specific endo-beta-1,4-glucanase" evidence="8">
    <location>
        <begin position="20"/>
        <end position="248"/>
    </location>
</feature>
<proteinExistence type="inferred from homology"/>
<dbReference type="InterPro" id="IPR013320">
    <property type="entry name" value="ConA-like_dom_sf"/>
</dbReference>
<evidence type="ECO:0000256" key="5">
    <source>
        <dbReference type="ARBA" id="ARBA00041304"/>
    </source>
</evidence>
<comment type="catalytic activity">
    <reaction evidence="3">
        <text>xyloglucan + H2O = xyloglucan oligosaccharides.</text>
        <dbReference type="EC" id="3.2.1.151"/>
    </reaction>
</comment>
<dbReference type="GO" id="GO:0033946">
    <property type="term" value="F:xyloglucan-specific endo-beta-1,4-glucanase activity"/>
    <property type="evidence" value="ECO:0007669"/>
    <property type="project" value="UniProtKB-EC"/>
</dbReference>
<dbReference type="Gene3D" id="2.60.120.180">
    <property type="match status" value="1"/>
</dbReference>
<dbReference type="VEuPathDB" id="FungiDB:ASPZODRAFT_64395"/>
<feature type="signal peptide" evidence="8">
    <location>
        <begin position="1"/>
        <end position="19"/>
    </location>
</feature>
<dbReference type="InterPro" id="IPR013319">
    <property type="entry name" value="GH11/12"/>
</dbReference>
<keyword evidence="7" id="KW-0326">Glycosidase</keyword>
<comment type="similarity">
    <text evidence="1 7">Belongs to the glycosyl hydrolase 12 (cellulase H) family.</text>
</comment>
<gene>
    <name evidence="9" type="ORF">ASPZODRAFT_64395</name>
</gene>
<protein>
    <recommendedName>
        <fullName evidence="4">xyloglucan-specific endo-beta-1,4-glucanase</fullName>
        <ecNumber evidence="4">3.2.1.151</ecNumber>
    </recommendedName>
    <alternativeName>
        <fullName evidence="5">Xyloglucanase A</fullName>
    </alternativeName>
    <alternativeName>
        <fullName evidence="6">Xyloglucanendohydrolase A</fullName>
    </alternativeName>
</protein>
<dbReference type="EC" id="3.2.1.151" evidence="4"/>
<keyword evidence="2 8" id="KW-0732">Signal</keyword>
<organism evidence="9 10">
    <name type="scientific">Penicilliopsis zonata CBS 506.65</name>
    <dbReference type="NCBI Taxonomy" id="1073090"/>
    <lineage>
        <taxon>Eukaryota</taxon>
        <taxon>Fungi</taxon>
        <taxon>Dikarya</taxon>
        <taxon>Ascomycota</taxon>
        <taxon>Pezizomycotina</taxon>
        <taxon>Eurotiomycetes</taxon>
        <taxon>Eurotiomycetidae</taxon>
        <taxon>Eurotiales</taxon>
        <taxon>Aspergillaceae</taxon>
        <taxon>Penicilliopsis</taxon>
    </lineage>
</organism>
<dbReference type="GO" id="GO:0000272">
    <property type="term" value="P:polysaccharide catabolic process"/>
    <property type="evidence" value="ECO:0007669"/>
    <property type="project" value="UniProtKB-KW"/>
</dbReference>
<keyword evidence="7" id="KW-0624">Polysaccharide degradation</keyword>
<dbReference type="Proteomes" id="UP000184188">
    <property type="component" value="Unassembled WGS sequence"/>
</dbReference>
<reference evidence="10" key="1">
    <citation type="journal article" date="2017" name="Genome Biol.">
        <title>Comparative genomics reveals high biological diversity and specific adaptations in the industrially and medically important fungal genus Aspergillus.</title>
        <authorList>
            <person name="de Vries R.P."/>
            <person name="Riley R."/>
            <person name="Wiebenga A."/>
            <person name="Aguilar-Osorio G."/>
            <person name="Amillis S."/>
            <person name="Uchima C.A."/>
            <person name="Anderluh G."/>
            <person name="Asadollahi M."/>
            <person name="Askin M."/>
            <person name="Barry K."/>
            <person name="Battaglia E."/>
            <person name="Bayram O."/>
            <person name="Benocci T."/>
            <person name="Braus-Stromeyer S.A."/>
            <person name="Caldana C."/>
            <person name="Canovas D."/>
            <person name="Cerqueira G.C."/>
            <person name="Chen F."/>
            <person name="Chen W."/>
            <person name="Choi C."/>
            <person name="Clum A."/>
            <person name="Dos Santos R.A."/>
            <person name="Damasio A.R."/>
            <person name="Diallinas G."/>
            <person name="Emri T."/>
            <person name="Fekete E."/>
            <person name="Flipphi M."/>
            <person name="Freyberg S."/>
            <person name="Gallo A."/>
            <person name="Gournas C."/>
            <person name="Habgood R."/>
            <person name="Hainaut M."/>
            <person name="Harispe M.L."/>
            <person name="Henrissat B."/>
            <person name="Hilden K.S."/>
            <person name="Hope R."/>
            <person name="Hossain A."/>
            <person name="Karabika E."/>
            <person name="Karaffa L."/>
            <person name="Karanyi Z."/>
            <person name="Krasevec N."/>
            <person name="Kuo A."/>
            <person name="Kusch H."/>
            <person name="LaButti K."/>
            <person name="Lagendijk E.L."/>
            <person name="Lapidus A."/>
            <person name="Levasseur A."/>
            <person name="Lindquist E."/>
            <person name="Lipzen A."/>
            <person name="Logrieco A.F."/>
            <person name="MacCabe A."/>
            <person name="Maekelae M.R."/>
            <person name="Malavazi I."/>
            <person name="Melin P."/>
            <person name="Meyer V."/>
            <person name="Mielnichuk N."/>
            <person name="Miskei M."/>
            <person name="Molnar A.P."/>
            <person name="Mule G."/>
            <person name="Ngan C.Y."/>
            <person name="Orejas M."/>
            <person name="Orosz E."/>
            <person name="Ouedraogo J.P."/>
            <person name="Overkamp K.M."/>
            <person name="Park H.-S."/>
            <person name="Perrone G."/>
            <person name="Piumi F."/>
            <person name="Punt P.J."/>
            <person name="Ram A.F."/>
            <person name="Ramon A."/>
            <person name="Rauscher S."/>
            <person name="Record E."/>
            <person name="Riano-Pachon D.M."/>
            <person name="Robert V."/>
            <person name="Roehrig J."/>
            <person name="Ruller R."/>
            <person name="Salamov A."/>
            <person name="Salih N.S."/>
            <person name="Samson R.A."/>
            <person name="Sandor E."/>
            <person name="Sanguinetti M."/>
            <person name="Schuetze T."/>
            <person name="Sepcic K."/>
            <person name="Shelest E."/>
            <person name="Sherlock G."/>
            <person name="Sophianopoulou V."/>
            <person name="Squina F.M."/>
            <person name="Sun H."/>
            <person name="Susca A."/>
            <person name="Todd R.B."/>
            <person name="Tsang A."/>
            <person name="Unkles S.E."/>
            <person name="van de Wiele N."/>
            <person name="van Rossen-Uffink D."/>
            <person name="Oliveira J.V."/>
            <person name="Vesth T.C."/>
            <person name="Visser J."/>
            <person name="Yu J.-H."/>
            <person name="Zhou M."/>
            <person name="Andersen M.R."/>
            <person name="Archer D.B."/>
            <person name="Baker S.E."/>
            <person name="Benoit I."/>
            <person name="Brakhage A.A."/>
            <person name="Braus G.H."/>
            <person name="Fischer R."/>
            <person name="Frisvad J.C."/>
            <person name="Goldman G.H."/>
            <person name="Houbraken J."/>
            <person name="Oakley B."/>
            <person name="Pocsi I."/>
            <person name="Scazzocchio C."/>
            <person name="Seiboth B."/>
            <person name="vanKuyk P.A."/>
            <person name="Wortman J."/>
            <person name="Dyer P.S."/>
            <person name="Grigoriev I.V."/>
        </authorList>
    </citation>
    <scope>NUCLEOTIDE SEQUENCE [LARGE SCALE GENOMIC DNA]</scope>
    <source>
        <strain evidence="10">CBS 506.65</strain>
    </source>
</reference>
<dbReference type="OrthoDB" id="95118at2759"/>
<evidence type="ECO:0000256" key="8">
    <source>
        <dbReference type="SAM" id="SignalP"/>
    </source>
</evidence>
<accession>A0A1L9SKY5</accession>
<evidence type="ECO:0000256" key="6">
    <source>
        <dbReference type="ARBA" id="ARBA00043018"/>
    </source>
</evidence>
<dbReference type="InterPro" id="IPR002594">
    <property type="entry name" value="GH12"/>
</dbReference>
<name>A0A1L9SKY5_9EURO</name>
<evidence type="ECO:0000313" key="9">
    <source>
        <dbReference type="EMBL" id="OJJ47776.1"/>
    </source>
</evidence>
<keyword evidence="7" id="KW-0119">Carbohydrate metabolism</keyword>
<evidence type="ECO:0000256" key="3">
    <source>
        <dbReference type="ARBA" id="ARBA00037012"/>
    </source>
</evidence>
<evidence type="ECO:0000256" key="1">
    <source>
        <dbReference type="ARBA" id="ARBA00005519"/>
    </source>
</evidence>
<dbReference type="AlphaFoldDB" id="A0A1L9SKY5"/>
<evidence type="ECO:0000256" key="4">
    <source>
        <dbReference type="ARBA" id="ARBA00038882"/>
    </source>
</evidence>
<evidence type="ECO:0000256" key="7">
    <source>
        <dbReference type="RuleBase" id="RU361163"/>
    </source>
</evidence>
<dbReference type="EMBL" id="KV878340">
    <property type="protein sequence ID" value="OJJ47776.1"/>
    <property type="molecule type" value="Genomic_DNA"/>
</dbReference>
<dbReference type="PANTHER" id="PTHR34002:SF9">
    <property type="entry name" value="XYLOGLUCAN-SPECIFIC ENDO-BETA-1,4-GLUCANASE A"/>
    <property type="match status" value="1"/>
</dbReference>
<dbReference type="GO" id="GO:0008810">
    <property type="term" value="F:cellulase activity"/>
    <property type="evidence" value="ECO:0007669"/>
    <property type="project" value="InterPro"/>
</dbReference>
<dbReference type="Pfam" id="PF01670">
    <property type="entry name" value="Glyco_hydro_12"/>
    <property type="match status" value="1"/>
</dbReference>
<dbReference type="RefSeq" id="XP_022582286.1">
    <property type="nucleotide sequence ID" value="XM_022729227.1"/>
</dbReference>
<sequence length="248" mass="26555">MKSFTLALPVAVLASVASASVVPTKSISKRASETCEQYGEITTGNFIVYNDLWGESYASSGSQCTTVDDVSDNSISWSTSWTWAGGSDDVKSYANAEWQFDATELSSITSIPTTWEWSYTGTDIDADVSYDMFLAPSADGTDEYEIMIWLAAYGGAGPISDGSATSVTIGDYSWDLYSGPNGDTTVYSFVASSTITSFCGDILDFYTYLIDNEGVSDSMYLMSIQAGTEPFTGTDAVLTTTAYTVSVE</sequence>
<keyword evidence="10" id="KW-1185">Reference proteome</keyword>
<dbReference type="STRING" id="1073090.A0A1L9SKY5"/>
<dbReference type="PANTHER" id="PTHR34002">
    <property type="entry name" value="BLR1656 PROTEIN"/>
    <property type="match status" value="1"/>
</dbReference>